<keyword evidence="8" id="KW-1133">Transmembrane helix</keyword>
<evidence type="ECO:0000256" key="6">
    <source>
        <dbReference type="ARBA" id="ARBA00022787"/>
    </source>
</evidence>
<evidence type="ECO:0000256" key="11">
    <source>
        <dbReference type="ARBA" id="ARBA00023136"/>
    </source>
</evidence>
<comment type="subcellular location">
    <subcellularLocation>
        <location evidence="1">Mitochondrion outer membrane</location>
        <topology evidence="1">Single-pass membrane protein</topology>
    </subcellularLocation>
</comment>
<feature type="compositionally biased region" description="Low complexity" evidence="13">
    <location>
        <begin position="90"/>
        <end position="134"/>
    </location>
</feature>
<dbReference type="Pfam" id="PF04281">
    <property type="entry name" value="Tom22"/>
    <property type="match status" value="1"/>
</dbReference>
<dbReference type="InterPro" id="IPR005683">
    <property type="entry name" value="Tom22"/>
</dbReference>
<keyword evidence="5" id="KW-0812">Transmembrane</keyword>
<dbReference type="GO" id="GO:0006886">
    <property type="term" value="P:intracellular protein transport"/>
    <property type="evidence" value="ECO:0007669"/>
    <property type="project" value="InterPro"/>
</dbReference>
<evidence type="ECO:0000256" key="1">
    <source>
        <dbReference type="ARBA" id="ARBA00004572"/>
    </source>
</evidence>
<evidence type="ECO:0000256" key="5">
    <source>
        <dbReference type="ARBA" id="ARBA00022692"/>
    </source>
</evidence>
<dbReference type="VEuPathDB" id="VectorBase:ACHR005418"/>
<dbReference type="Proteomes" id="UP000075881">
    <property type="component" value="Unassembled WGS sequence"/>
</dbReference>
<evidence type="ECO:0000256" key="12">
    <source>
        <dbReference type="ARBA" id="ARBA00023170"/>
    </source>
</evidence>
<protein>
    <recommendedName>
        <fullName evidence="3">Mitochondrial import receptor subunit TOM22 homolog</fullName>
    </recommendedName>
</protein>
<dbReference type="CDD" id="cd22884">
    <property type="entry name" value="TOM22"/>
    <property type="match status" value="1"/>
</dbReference>
<keyword evidence="10" id="KW-0496">Mitochondrion</keyword>
<reference evidence="14" key="2">
    <citation type="submission" date="2020-05" db="UniProtKB">
        <authorList>
            <consortium name="EnsemblMetazoa"/>
        </authorList>
    </citation>
    <scope>IDENTIFICATION</scope>
    <source>
        <strain evidence="14">ACHKN1017</strain>
    </source>
</reference>
<evidence type="ECO:0000256" key="8">
    <source>
        <dbReference type="ARBA" id="ARBA00022989"/>
    </source>
</evidence>
<evidence type="ECO:0000313" key="14">
    <source>
        <dbReference type="EnsemblMetazoa" id="ACHR005418-PA"/>
    </source>
</evidence>
<comment type="similarity">
    <text evidence="2">Belongs to the Tom22 family.</text>
</comment>
<keyword evidence="15" id="KW-1185">Reference proteome</keyword>
<dbReference type="STRING" id="43041.A0A182K3T3"/>
<keyword evidence="4" id="KW-0813">Transport</keyword>
<dbReference type="PANTHER" id="PTHR12504:SF0">
    <property type="entry name" value="MITOCHONDRIAL IMPORT RECEPTOR SUBUNIT TOM22 HOMOLOG"/>
    <property type="match status" value="1"/>
</dbReference>
<reference evidence="15" key="1">
    <citation type="submission" date="2013-03" db="EMBL/GenBank/DDBJ databases">
        <title>The Genome Sequence of Anopheles christyi ACHKN1017.</title>
        <authorList>
            <consortium name="The Broad Institute Genomics Platform"/>
            <person name="Neafsey D.E."/>
            <person name="Besansky N."/>
            <person name="Walker B."/>
            <person name="Young S.K."/>
            <person name="Zeng Q."/>
            <person name="Gargeya S."/>
            <person name="Fitzgerald M."/>
            <person name="Haas B."/>
            <person name="Abouelleil A."/>
            <person name="Allen A.W."/>
            <person name="Alvarado L."/>
            <person name="Arachchi H.M."/>
            <person name="Berlin A.M."/>
            <person name="Chapman S.B."/>
            <person name="Gainer-Dewar J."/>
            <person name="Goldberg J."/>
            <person name="Griggs A."/>
            <person name="Gujja S."/>
            <person name="Hansen M."/>
            <person name="Howarth C."/>
            <person name="Imamovic A."/>
            <person name="Ireland A."/>
            <person name="Larimer J."/>
            <person name="McCowan C."/>
            <person name="Murphy C."/>
            <person name="Pearson M."/>
            <person name="Poon T.W."/>
            <person name="Priest M."/>
            <person name="Roberts A."/>
            <person name="Saif S."/>
            <person name="Shea T."/>
            <person name="Sisk P."/>
            <person name="Sykes S."/>
            <person name="Wortman J."/>
            <person name="Nusbaum C."/>
            <person name="Birren B."/>
        </authorList>
    </citation>
    <scope>NUCLEOTIDE SEQUENCE [LARGE SCALE GENOMIC DNA]</scope>
    <source>
        <strain evidence="15">ACHKN1017</strain>
    </source>
</reference>
<feature type="compositionally biased region" description="Basic and acidic residues" evidence="13">
    <location>
        <begin position="71"/>
        <end position="82"/>
    </location>
</feature>
<proteinExistence type="inferred from homology"/>
<evidence type="ECO:0000256" key="9">
    <source>
        <dbReference type="ARBA" id="ARBA00023010"/>
    </source>
</evidence>
<evidence type="ECO:0000256" key="10">
    <source>
        <dbReference type="ARBA" id="ARBA00023128"/>
    </source>
</evidence>
<keyword evidence="6" id="KW-1000">Mitochondrion outer membrane</keyword>
<keyword evidence="7" id="KW-0653">Protein transport</keyword>
<keyword evidence="9" id="KW-0811">Translocation</keyword>
<evidence type="ECO:0000256" key="13">
    <source>
        <dbReference type="SAM" id="MobiDB-lite"/>
    </source>
</evidence>
<organism evidence="14 15">
    <name type="scientific">Anopheles christyi</name>
    <dbReference type="NCBI Taxonomy" id="43041"/>
    <lineage>
        <taxon>Eukaryota</taxon>
        <taxon>Metazoa</taxon>
        <taxon>Ecdysozoa</taxon>
        <taxon>Arthropoda</taxon>
        <taxon>Hexapoda</taxon>
        <taxon>Insecta</taxon>
        <taxon>Pterygota</taxon>
        <taxon>Neoptera</taxon>
        <taxon>Endopterygota</taxon>
        <taxon>Diptera</taxon>
        <taxon>Nematocera</taxon>
        <taxon>Culicoidea</taxon>
        <taxon>Culicidae</taxon>
        <taxon>Anophelinae</taxon>
        <taxon>Anopheles</taxon>
    </lineage>
</organism>
<sequence length="262" mass="27593">FCIVLIALHLSDRRRTGATNLTVRHSSLGPSFQLPPIVRMDSDPEVVLVEKLEEDEISTDKDSGMESASGSKDETPERKPSTPEEAPQQAEPVKPAAVPDAAPEAPAASSSAAATAPAAATEPSRPSSSSRPSASTPPQPTTTVARTSANDFDDEPDESLGERLWGLTEMFPEPVRHFSGAVTDLTVRSVKGLYSLTCNASWIFFTSSMILLAPVVFEVERAQMEEMQKSQQKQVLLGPGTAVGGGGAPGGMPALPPMAAAR</sequence>
<name>A0A182K3T3_9DIPT</name>
<dbReference type="AlphaFoldDB" id="A0A182K3T3"/>
<dbReference type="EnsemblMetazoa" id="ACHR005418-RA">
    <property type="protein sequence ID" value="ACHR005418-PA"/>
    <property type="gene ID" value="ACHR005418"/>
</dbReference>
<keyword evidence="11" id="KW-0472">Membrane</keyword>
<evidence type="ECO:0000256" key="3">
    <source>
        <dbReference type="ARBA" id="ARBA00016229"/>
    </source>
</evidence>
<dbReference type="PANTHER" id="PTHR12504">
    <property type="entry name" value="MITOCHONDRIAL IMPORT RECEPTOR SUBUNIT TOM22"/>
    <property type="match status" value="1"/>
</dbReference>
<keyword evidence="12" id="KW-0675">Receptor</keyword>
<dbReference type="GO" id="GO:0005741">
    <property type="term" value="C:mitochondrial outer membrane"/>
    <property type="evidence" value="ECO:0007669"/>
    <property type="project" value="UniProtKB-SubCell"/>
</dbReference>
<evidence type="ECO:0000256" key="7">
    <source>
        <dbReference type="ARBA" id="ARBA00022927"/>
    </source>
</evidence>
<feature type="region of interest" description="Disordered" evidence="13">
    <location>
        <begin position="52"/>
        <end position="159"/>
    </location>
</feature>
<evidence type="ECO:0000256" key="4">
    <source>
        <dbReference type="ARBA" id="ARBA00022448"/>
    </source>
</evidence>
<evidence type="ECO:0000313" key="15">
    <source>
        <dbReference type="Proteomes" id="UP000075881"/>
    </source>
</evidence>
<accession>A0A182K3T3</accession>
<evidence type="ECO:0000256" key="2">
    <source>
        <dbReference type="ARBA" id="ARBA00009874"/>
    </source>
</evidence>